<evidence type="ECO:0000256" key="3">
    <source>
        <dbReference type="ARBA" id="ARBA00022679"/>
    </source>
</evidence>
<dbReference type="OrthoDB" id="10264149at2759"/>
<dbReference type="SUPFAM" id="SSF56112">
    <property type="entry name" value="Protein kinase-like (PK-like)"/>
    <property type="match status" value="1"/>
</dbReference>
<dbReference type="InterPro" id="IPR036940">
    <property type="entry name" value="PI3/4_kinase_cat_sf"/>
</dbReference>
<accession>X6MH17</accession>
<dbReference type="InterPro" id="IPR042236">
    <property type="entry name" value="PI3K_accessory_sf"/>
</dbReference>
<keyword evidence="4 7" id="KW-0418">Kinase</keyword>
<feature type="domain" description="PI3K/PI4K catalytic" evidence="5">
    <location>
        <begin position="358"/>
        <end position="635"/>
    </location>
</feature>
<dbReference type="GO" id="GO:0048015">
    <property type="term" value="P:phosphatidylinositol-mediated signaling"/>
    <property type="evidence" value="ECO:0007669"/>
    <property type="project" value="TreeGrafter"/>
</dbReference>
<keyword evidence="3" id="KW-0808">Transferase</keyword>
<dbReference type="Pfam" id="PF00454">
    <property type="entry name" value="PI3_PI4_kinase"/>
    <property type="match status" value="1"/>
</dbReference>
<evidence type="ECO:0000313" key="8">
    <source>
        <dbReference type="Proteomes" id="UP000023152"/>
    </source>
</evidence>
<dbReference type="InterPro" id="IPR016024">
    <property type="entry name" value="ARM-type_fold"/>
</dbReference>
<dbReference type="InterPro" id="IPR001263">
    <property type="entry name" value="PI3K_accessory_dom"/>
</dbReference>
<evidence type="ECO:0000313" key="7">
    <source>
        <dbReference type="EMBL" id="ETO12921.1"/>
    </source>
</evidence>
<name>X6MH17_RETFI</name>
<dbReference type="InterPro" id="IPR011009">
    <property type="entry name" value="Kinase-like_dom_sf"/>
</dbReference>
<dbReference type="OMA" id="FAFELEW"/>
<dbReference type="GO" id="GO:0005886">
    <property type="term" value="C:plasma membrane"/>
    <property type="evidence" value="ECO:0007669"/>
    <property type="project" value="TreeGrafter"/>
</dbReference>
<evidence type="ECO:0000259" key="5">
    <source>
        <dbReference type="PROSITE" id="PS50290"/>
    </source>
</evidence>
<dbReference type="GO" id="GO:0004430">
    <property type="term" value="F:1-phosphatidylinositol 4-kinase activity"/>
    <property type="evidence" value="ECO:0007669"/>
    <property type="project" value="UniProtKB-EC"/>
</dbReference>
<dbReference type="InterPro" id="IPR015433">
    <property type="entry name" value="PI3/4_kinase"/>
</dbReference>
<evidence type="ECO:0000256" key="2">
    <source>
        <dbReference type="ARBA" id="ARBA00012169"/>
    </source>
</evidence>
<organism evidence="7 8">
    <name type="scientific">Reticulomyxa filosa</name>
    <dbReference type="NCBI Taxonomy" id="46433"/>
    <lineage>
        <taxon>Eukaryota</taxon>
        <taxon>Sar</taxon>
        <taxon>Rhizaria</taxon>
        <taxon>Retaria</taxon>
        <taxon>Foraminifera</taxon>
        <taxon>Monothalamids</taxon>
        <taxon>Reticulomyxidae</taxon>
        <taxon>Reticulomyxa</taxon>
    </lineage>
</organism>
<dbReference type="GO" id="GO:0046854">
    <property type="term" value="P:phosphatidylinositol phosphate biosynthetic process"/>
    <property type="evidence" value="ECO:0007669"/>
    <property type="project" value="InterPro"/>
</dbReference>
<dbReference type="Pfam" id="PF00613">
    <property type="entry name" value="PI3Ka"/>
    <property type="match status" value="1"/>
</dbReference>
<keyword evidence="8" id="KW-1185">Reference proteome</keyword>
<comment type="similarity">
    <text evidence="1">Belongs to the PI3/PI4-kinase family. Type III PI4K subfamily.</text>
</comment>
<dbReference type="SUPFAM" id="SSF48371">
    <property type="entry name" value="ARM repeat"/>
    <property type="match status" value="1"/>
</dbReference>
<proteinExistence type="inferred from homology"/>
<dbReference type="SMART" id="SM00146">
    <property type="entry name" value="PI3Kc"/>
    <property type="match status" value="1"/>
</dbReference>
<protein>
    <recommendedName>
        <fullName evidence="2">1-phosphatidylinositol 4-kinase</fullName>
        <ecNumber evidence="2">2.7.1.67</ecNumber>
    </recommendedName>
</protein>
<sequence length="661" mass="76256">MKNSNPLTWSRPAMSSATNPLLHPTFMSQQYFWEASKAFVQNTMAQWMKDNRGWCQRVMRVLLADELMQRVSWFNTLDEFSGRKLDKQNELLDFVNNKINDKEWQTMLDVLWSLNALTAVRFVKRFGMQVNVLRTRLTQLVLNSPKRVHCIGEAIPYVLDLDALKKNAVELEGLSLFVPPSLGVCLRFLRDVYFDHVIVSQYIFKSLRFHAQHDMQDIIFYLPQILQALRHDSSGLLMQFLIESAEKDNKMAHQLVWLCQTEAYEGEHKEDRPKQFFDFCDRLNNASAQINPSQYTKAAKAKMISAELIKVRKEFGLDDGSGGNGGNNDNKIKSNPNKQQHMYYYMPTNPSWKIADLLPSSVRALQSKAKVPFMAEFKIQRDHEKSEIQRCIFKTHDDCRQDALALQIISLLSKIFQDAGLNLFVFPYKVIATRTGVDKVIGGMIECVPNARSRSDLGHENDYSLRRYFIEIYGAPESQEFKKAQRNFILSVAGYAVVCYLLQIKDRHNANIMIDERGHLIHIDFGFLFDISPGKNIGFERAGFKINREMVELIGGIQSPLFRWFTELCINGYLAVRDHMDEILALVYLSAQSNLPCFTPQTLDRLKARFLPNKSTVEAAQHMKELVISSYQSWTTGGYDWFQEKSQGIWKAPKRAEDDLL</sequence>
<dbReference type="GO" id="GO:0005737">
    <property type="term" value="C:cytoplasm"/>
    <property type="evidence" value="ECO:0007669"/>
    <property type="project" value="TreeGrafter"/>
</dbReference>
<dbReference type="EMBL" id="ASPP01020966">
    <property type="protein sequence ID" value="ETO12921.1"/>
    <property type="molecule type" value="Genomic_DNA"/>
</dbReference>
<evidence type="ECO:0000256" key="1">
    <source>
        <dbReference type="ARBA" id="ARBA00006209"/>
    </source>
</evidence>
<dbReference type="PROSITE" id="PS00916">
    <property type="entry name" value="PI3_4_KINASE_2"/>
    <property type="match status" value="1"/>
</dbReference>
<comment type="caution">
    <text evidence="7">The sequence shown here is derived from an EMBL/GenBank/DDBJ whole genome shotgun (WGS) entry which is preliminary data.</text>
</comment>
<dbReference type="PANTHER" id="PTHR10048:SF15">
    <property type="entry name" value="PHOSPHATIDYLINOSITOL 4-KINASE ALPHA"/>
    <property type="match status" value="1"/>
</dbReference>
<reference evidence="7 8" key="1">
    <citation type="journal article" date="2013" name="Curr. Biol.">
        <title>The Genome of the Foraminiferan Reticulomyxa filosa.</title>
        <authorList>
            <person name="Glockner G."/>
            <person name="Hulsmann N."/>
            <person name="Schleicher M."/>
            <person name="Noegel A.A."/>
            <person name="Eichinger L."/>
            <person name="Gallinger C."/>
            <person name="Pawlowski J."/>
            <person name="Sierra R."/>
            <person name="Euteneuer U."/>
            <person name="Pillet L."/>
            <person name="Moustafa A."/>
            <person name="Platzer M."/>
            <person name="Groth M."/>
            <person name="Szafranski K."/>
            <person name="Schliwa M."/>
        </authorList>
    </citation>
    <scope>NUCLEOTIDE SEQUENCE [LARGE SCALE GENOMIC DNA]</scope>
</reference>
<feature type="domain" description="PIK helical" evidence="6">
    <location>
        <begin position="94"/>
        <end position="283"/>
    </location>
</feature>
<dbReference type="EC" id="2.7.1.67" evidence="2"/>
<dbReference type="FunFam" id="1.10.1070.11:FF:000012">
    <property type="entry name" value="Phosphatidylinositol 4-kinase alpha 1"/>
    <property type="match status" value="1"/>
</dbReference>
<gene>
    <name evidence="7" type="ORF">RFI_24455</name>
</gene>
<evidence type="ECO:0000259" key="6">
    <source>
        <dbReference type="PROSITE" id="PS51545"/>
    </source>
</evidence>
<evidence type="ECO:0000256" key="4">
    <source>
        <dbReference type="ARBA" id="ARBA00022777"/>
    </source>
</evidence>
<dbReference type="Gene3D" id="1.10.1070.11">
    <property type="entry name" value="Phosphatidylinositol 3-/4-kinase, catalytic domain"/>
    <property type="match status" value="1"/>
</dbReference>
<dbReference type="PROSITE" id="PS00915">
    <property type="entry name" value="PI3_4_KINASE_1"/>
    <property type="match status" value="1"/>
</dbReference>
<dbReference type="PANTHER" id="PTHR10048">
    <property type="entry name" value="PHOSPHATIDYLINOSITOL KINASE"/>
    <property type="match status" value="1"/>
</dbReference>
<dbReference type="AlphaFoldDB" id="X6MH17"/>
<dbReference type="CDD" id="cd05167">
    <property type="entry name" value="PI4Kc_III_alpha"/>
    <property type="match status" value="1"/>
</dbReference>
<dbReference type="PROSITE" id="PS51545">
    <property type="entry name" value="PIK_HELICAL"/>
    <property type="match status" value="1"/>
</dbReference>
<dbReference type="Gene3D" id="3.30.1010.10">
    <property type="entry name" value="Phosphatidylinositol 3-kinase Catalytic Subunit, Chain A, domain 4"/>
    <property type="match status" value="1"/>
</dbReference>
<dbReference type="InterPro" id="IPR000403">
    <property type="entry name" value="PI3/4_kinase_cat_dom"/>
</dbReference>
<dbReference type="InterPro" id="IPR018936">
    <property type="entry name" value="PI3/4_kinase_CS"/>
</dbReference>
<dbReference type="PROSITE" id="PS50290">
    <property type="entry name" value="PI3_4_KINASE_3"/>
    <property type="match status" value="1"/>
</dbReference>
<dbReference type="Gene3D" id="1.25.40.70">
    <property type="entry name" value="Phosphatidylinositol 3-kinase, accessory domain (PIK)"/>
    <property type="match status" value="1"/>
</dbReference>
<dbReference type="Proteomes" id="UP000023152">
    <property type="component" value="Unassembled WGS sequence"/>
</dbReference>